<gene>
    <name evidence="2" type="ORF">QFI66_011805</name>
</gene>
<dbReference type="GO" id="GO:0016757">
    <property type="term" value="F:glycosyltransferase activity"/>
    <property type="evidence" value="ECO:0007669"/>
    <property type="project" value="UniProtKB-KW"/>
</dbReference>
<evidence type="ECO:0000313" key="3">
    <source>
        <dbReference type="Proteomes" id="UP001334005"/>
    </source>
</evidence>
<dbReference type="EC" id="2.4.-.-" evidence="2"/>
<proteinExistence type="predicted"/>
<dbReference type="PANTHER" id="PTHR43685:SF2">
    <property type="entry name" value="GLYCOSYLTRANSFERASE 2-LIKE DOMAIN-CONTAINING PROTEIN"/>
    <property type="match status" value="1"/>
</dbReference>
<organism evidence="2 3">
    <name type="scientific">Raoultella scottii</name>
    <dbReference type="NCBI Taxonomy" id="3040937"/>
    <lineage>
        <taxon>Bacteria</taxon>
        <taxon>Pseudomonadati</taxon>
        <taxon>Pseudomonadota</taxon>
        <taxon>Gammaproteobacteria</taxon>
        <taxon>Enterobacterales</taxon>
        <taxon>Enterobacteriaceae</taxon>
        <taxon>Klebsiella/Raoultella group</taxon>
        <taxon>Raoultella</taxon>
    </lineage>
</organism>
<dbReference type="EMBL" id="JARXNH020000054">
    <property type="protein sequence ID" value="MEK0248787.1"/>
    <property type="molecule type" value="Genomic_DNA"/>
</dbReference>
<dbReference type="Proteomes" id="UP001334005">
    <property type="component" value="Unassembled WGS sequence"/>
</dbReference>
<keyword evidence="3" id="KW-1185">Reference proteome</keyword>
<evidence type="ECO:0000259" key="1">
    <source>
        <dbReference type="Pfam" id="PF00535"/>
    </source>
</evidence>
<protein>
    <submittedName>
        <fullName evidence="2">Glycosyltransferase family 2 protein</fullName>
        <ecNumber evidence="2">2.4.-.-</ecNumber>
    </submittedName>
</protein>
<feature type="domain" description="Glycosyltransferase 2-like" evidence="1">
    <location>
        <begin position="6"/>
        <end position="141"/>
    </location>
</feature>
<reference evidence="2 3" key="1">
    <citation type="submission" date="2024-03" db="EMBL/GenBank/DDBJ databases">
        <title>Two novel Raoultella species associated with bleeding cankers of broadleaf hosts, Raoultella scottia sp. nov. and Raoultella lignicola sp. nov.</title>
        <authorList>
            <person name="Brady C.L."/>
        </authorList>
    </citation>
    <scope>NUCLEOTIDE SEQUENCE [LARGE SCALE GENOMIC DNA]</scope>
    <source>
        <strain evidence="2 3">BAC 10a-01-01</strain>
    </source>
</reference>
<dbReference type="InterPro" id="IPR001173">
    <property type="entry name" value="Glyco_trans_2-like"/>
</dbReference>
<accession>A0ABU8Z5D5</accession>
<dbReference type="Pfam" id="PF00535">
    <property type="entry name" value="Glycos_transf_2"/>
    <property type="match status" value="1"/>
</dbReference>
<dbReference type="InterPro" id="IPR050834">
    <property type="entry name" value="Glycosyltransf_2"/>
</dbReference>
<comment type="caution">
    <text evidence="2">The sequence shown here is derived from an EMBL/GenBank/DDBJ whole genome shotgun (WGS) entry which is preliminary data.</text>
</comment>
<dbReference type="Gene3D" id="3.90.550.10">
    <property type="entry name" value="Spore Coat Polysaccharide Biosynthesis Protein SpsA, Chain A"/>
    <property type="match status" value="1"/>
</dbReference>
<dbReference type="InterPro" id="IPR029044">
    <property type="entry name" value="Nucleotide-diphossugar_trans"/>
</dbReference>
<keyword evidence="2" id="KW-0808">Transferase</keyword>
<dbReference type="SUPFAM" id="SSF53448">
    <property type="entry name" value="Nucleotide-diphospho-sugar transferases"/>
    <property type="match status" value="1"/>
</dbReference>
<dbReference type="CDD" id="cd00761">
    <property type="entry name" value="Glyco_tranf_GTA_type"/>
    <property type="match status" value="1"/>
</dbReference>
<dbReference type="RefSeq" id="WP_331834668.1">
    <property type="nucleotide sequence ID" value="NZ_JARXNH020000054.1"/>
</dbReference>
<keyword evidence="2" id="KW-0328">Glycosyltransferase</keyword>
<dbReference type="PANTHER" id="PTHR43685">
    <property type="entry name" value="GLYCOSYLTRANSFERASE"/>
    <property type="match status" value="1"/>
</dbReference>
<sequence>MNEYVSIVIPTFNSTSYIEETILSITSFYPEEYLDVIIVDDCSDDISTLKALESKYRCLTIIEKNFKTNAADSRNIGIRNAKHNNVFLLDSDDLYTEGYIEHRVLLMNETKCAIYFGAFYEVDKQGKSKLVRQEYNGGDIREYIFVNKGDFRTSTISINKKLFNSTFFDEKQYKHQDWGFGIRVYDNEENIYYDKSPFVRVCSGRHKQMSSQMNIPASKYFLENYLLDSKYRLHFIRLHYVNALIQKDKEALVFFDKLLDNCSLNVKDRFRYFILGVLHSKILFPFTPAFISMLKNKLQ</sequence>
<evidence type="ECO:0000313" key="2">
    <source>
        <dbReference type="EMBL" id="MEK0248787.1"/>
    </source>
</evidence>
<name>A0ABU8Z5D5_9ENTR</name>